<sequence>MVHKIGYSITIAEWSCLLVLNLFLSVFSLFSFSYYGFISISTLKIRRPSVLQSLMSFHPENSVTPR</sequence>
<evidence type="ECO:0000313" key="2">
    <source>
        <dbReference type="EMBL" id="KAE8422357.1"/>
    </source>
</evidence>
<keyword evidence="3" id="KW-1185">Reference proteome</keyword>
<dbReference type="Proteomes" id="UP000325395">
    <property type="component" value="Unassembled WGS sequence"/>
</dbReference>
<evidence type="ECO:0000256" key="1">
    <source>
        <dbReference type="SAM" id="Phobius"/>
    </source>
</evidence>
<gene>
    <name evidence="2" type="ORF">BDV36DRAFT_245584</name>
</gene>
<proteinExistence type="predicted"/>
<reference evidence="2 3" key="1">
    <citation type="submission" date="2019-04" db="EMBL/GenBank/DDBJ databases">
        <authorList>
            <consortium name="DOE Joint Genome Institute"/>
            <person name="Mondo S."/>
            <person name="Kjaerbolling I."/>
            <person name="Vesth T."/>
            <person name="Frisvad J.C."/>
            <person name="Nybo J.L."/>
            <person name="Theobald S."/>
            <person name="Kildgaard S."/>
            <person name="Isbrandt T."/>
            <person name="Kuo A."/>
            <person name="Sato A."/>
            <person name="Lyhne E.K."/>
            <person name="Kogle M.E."/>
            <person name="Wiebenga A."/>
            <person name="Kun R.S."/>
            <person name="Lubbers R.J."/>
            <person name="Makela M.R."/>
            <person name="Barry K."/>
            <person name="Chovatia M."/>
            <person name="Clum A."/>
            <person name="Daum C."/>
            <person name="Haridas S."/>
            <person name="He G."/>
            <person name="LaButti K."/>
            <person name="Lipzen A."/>
            <person name="Riley R."/>
            <person name="Salamov A."/>
            <person name="Simmons B.A."/>
            <person name="Magnuson J.K."/>
            <person name="Henrissat B."/>
            <person name="Mortensen U.H."/>
            <person name="Larsen T.O."/>
            <person name="Devries R.P."/>
            <person name="Grigoriev I.V."/>
            <person name="Machida M."/>
            <person name="Baker S.E."/>
            <person name="Andersen M.R."/>
            <person name="Cantor M.N."/>
            <person name="Hua S.X."/>
        </authorList>
    </citation>
    <scope>NUCLEOTIDE SEQUENCE [LARGE SCALE GENOMIC DNA]</scope>
    <source>
        <strain evidence="2 3">CBS 117616</strain>
    </source>
</reference>
<keyword evidence="1" id="KW-1133">Transmembrane helix</keyword>
<keyword evidence="1" id="KW-0812">Transmembrane</keyword>
<accession>A0ABQ6WZ48</accession>
<organism evidence="2 3">
    <name type="scientific">Aspergillus pseudocaelatus</name>
    <dbReference type="NCBI Taxonomy" id="1825620"/>
    <lineage>
        <taxon>Eukaryota</taxon>
        <taxon>Fungi</taxon>
        <taxon>Dikarya</taxon>
        <taxon>Ascomycota</taxon>
        <taxon>Pezizomycotina</taxon>
        <taxon>Eurotiomycetes</taxon>
        <taxon>Eurotiomycetidae</taxon>
        <taxon>Eurotiales</taxon>
        <taxon>Aspergillaceae</taxon>
        <taxon>Aspergillus</taxon>
        <taxon>Aspergillus subgen. Circumdati</taxon>
    </lineage>
</organism>
<dbReference type="EMBL" id="ML735695">
    <property type="protein sequence ID" value="KAE8422357.1"/>
    <property type="molecule type" value="Genomic_DNA"/>
</dbReference>
<name>A0ABQ6WZ48_9EURO</name>
<keyword evidence="1" id="KW-0472">Membrane</keyword>
<feature type="transmembrane region" description="Helical" evidence="1">
    <location>
        <begin position="12"/>
        <end position="37"/>
    </location>
</feature>
<protein>
    <submittedName>
        <fullName evidence="2">Uncharacterized protein</fullName>
    </submittedName>
</protein>
<evidence type="ECO:0000313" key="3">
    <source>
        <dbReference type="Proteomes" id="UP000325395"/>
    </source>
</evidence>